<proteinExistence type="predicted"/>
<dbReference type="Gene3D" id="6.10.250.690">
    <property type="match status" value="1"/>
</dbReference>
<dbReference type="Proteomes" id="UP001596250">
    <property type="component" value="Unassembled WGS sequence"/>
</dbReference>
<dbReference type="Pfam" id="PF00072">
    <property type="entry name" value="Response_reg"/>
    <property type="match status" value="1"/>
</dbReference>
<dbReference type="EMBL" id="JBHSQV010000032">
    <property type="protein sequence ID" value="MFC5985865.1"/>
    <property type="molecule type" value="Genomic_DNA"/>
</dbReference>
<comment type="caution">
    <text evidence="10">The sequence shown here is derived from an EMBL/GenBank/DDBJ whole genome shotgun (WGS) entry which is preliminary data.</text>
</comment>
<dbReference type="CDD" id="cd17574">
    <property type="entry name" value="REC_OmpR"/>
    <property type="match status" value="1"/>
</dbReference>
<evidence type="ECO:0000256" key="3">
    <source>
        <dbReference type="ARBA" id="ARBA00023015"/>
    </source>
</evidence>
<evidence type="ECO:0000256" key="4">
    <source>
        <dbReference type="ARBA" id="ARBA00023125"/>
    </source>
</evidence>
<dbReference type="Pfam" id="PF00486">
    <property type="entry name" value="Trans_reg_C"/>
    <property type="match status" value="1"/>
</dbReference>
<keyword evidence="4 7" id="KW-0238">DNA-binding</keyword>
<feature type="domain" description="OmpR/PhoB-type" evidence="9">
    <location>
        <begin position="137"/>
        <end position="236"/>
    </location>
</feature>
<reference evidence="11" key="1">
    <citation type="journal article" date="2019" name="Int. J. Syst. Evol. Microbiol.">
        <title>The Global Catalogue of Microorganisms (GCM) 10K type strain sequencing project: providing services to taxonomists for standard genome sequencing and annotation.</title>
        <authorList>
            <consortium name="The Broad Institute Genomics Platform"/>
            <consortium name="The Broad Institute Genome Sequencing Center for Infectious Disease"/>
            <person name="Wu L."/>
            <person name="Ma J."/>
        </authorList>
    </citation>
    <scope>NUCLEOTIDE SEQUENCE [LARGE SCALE GENOMIC DNA]</scope>
    <source>
        <strain evidence="11">CCM 8749</strain>
    </source>
</reference>
<evidence type="ECO:0000313" key="11">
    <source>
        <dbReference type="Proteomes" id="UP001596250"/>
    </source>
</evidence>
<protein>
    <submittedName>
        <fullName evidence="10">Response regulator transcription factor</fullName>
    </submittedName>
</protein>
<dbReference type="InterPro" id="IPR001789">
    <property type="entry name" value="Sig_transdc_resp-reg_receiver"/>
</dbReference>
<dbReference type="SUPFAM" id="SSF52172">
    <property type="entry name" value="CheY-like"/>
    <property type="match status" value="1"/>
</dbReference>
<gene>
    <name evidence="10" type="ORF">ACFPXP_05400</name>
</gene>
<dbReference type="Gene3D" id="3.40.50.2300">
    <property type="match status" value="1"/>
</dbReference>
<keyword evidence="5" id="KW-0804">Transcription</keyword>
<keyword evidence="2" id="KW-0902">Two-component regulatory system</keyword>
<dbReference type="PROSITE" id="PS51755">
    <property type="entry name" value="OMPR_PHOB"/>
    <property type="match status" value="1"/>
</dbReference>
<dbReference type="InterPro" id="IPR036388">
    <property type="entry name" value="WH-like_DNA-bd_sf"/>
</dbReference>
<evidence type="ECO:0000259" key="8">
    <source>
        <dbReference type="PROSITE" id="PS50110"/>
    </source>
</evidence>
<evidence type="ECO:0000256" key="1">
    <source>
        <dbReference type="ARBA" id="ARBA00022553"/>
    </source>
</evidence>
<keyword evidence="3" id="KW-0805">Transcription regulation</keyword>
<dbReference type="InterPro" id="IPR011006">
    <property type="entry name" value="CheY-like_superfamily"/>
</dbReference>
<dbReference type="Gene3D" id="1.10.10.10">
    <property type="entry name" value="Winged helix-like DNA-binding domain superfamily/Winged helix DNA-binding domain"/>
    <property type="match status" value="1"/>
</dbReference>
<dbReference type="SMART" id="SM00862">
    <property type="entry name" value="Trans_reg_C"/>
    <property type="match status" value="1"/>
</dbReference>
<feature type="DNA-binding region" description="OmpR/PhoB-type" evidence="7">
    <location>
        <begin position="137"/>
        <end position="236"/>
    </location>
</feature>
<keyword evidence="11" id="KW-1185">Reference proteome</keyword>
<evidence type="ECO:0000256" key="2">
    <source>
        <dbReference type="ARBA" id="ARBA00023012"/>
    </source>
</evidence>
<evidence type="ECO:0000259" key="9">
    <source>
        <dbReference type="PROSITE" id="PS51755"/>
    </source>
</evidence>
<evidence type="ECO:0000256" key="6">
    <source>
        <dbReference type="PROSITE-ProRule" id="PRU00169"/>
    </source>
</evidence>
<feature type="modified residue" description="4-aspartylphosphate" evidence="6">
    <location>
        <position position="53"/>
    </location>
</feature>
<dbReference type="InterPro" id="IPR039420">
    <property type="entry name" value="WalR-like"/>
</dbReference>
<evidence type="ECO:0000313" key="10">
    <source>
        <dbReference type="EMBL" id="MFC5985865.1"/>
    </source>
</evidence>
<dbReference type="PANTHER" id="PTHR48111">
    <property type="entry name" value="REGULATOR OF RPOS"/>
    <property type="match status" value="1"/>
</dbReference>
<dbReference type="PANTHER" id="PTHR48111:SF40">
    <property type="entry name" value="PHOSPHATE REGULON TRANSCRIPTIONAL REGULATORY PROTEIN PHOB"/>
    <property type="match status" value="1"/>
</dbReference>
<evidence type="ECO:0000256" key="7">
    <source>
        <dbReference type="PROSITE-ProRule" id="PRU01091"/>
    </source>
</evidence>
<feature type="domain" description="Response regulatory" evidence="8">
    <location>
        <begin position="3"/>
        <end position="117"/>
    </location>
</feature>
<keyword evidence="1 6" id="KW-0597">Phosphoprotein</keyword>
<accession>A0ABW1ILA7</accession>
<dbReference type="PROSITE" id="PS50110">
    <property type="entry name" value="RESPONSE_REGULATORY"/>
    <property type="match status" value="1"/>
</dbReference>
<dbReference type="InterPro" id="IPR001867">
    <property type="entry name" value="OmpR/PhoB-type_DNA-bd"/>
</dbReference>
<name>A0ABW1ILA7_9BACL</name>
<sequence length="238" mass="27530">MYTIMMVEDEQQLRSITAEFLRREGYTVLEAANGEEALRLAAAVDTVHLYVLDWMLPGMDGVELCRKIRERTYAPVIFLTAKSEELDKLSVLELGADDYLTKPFSIRELAVRIKVLLRRAYLMGETEINDGVSNDQDTIWERGKLRIDHGRFAVFVHEEQMILTPTEFKILCVLCKVPGRVYSRLQLLEHAMGETYAGYERTIDTHIRNLRKKLEHNPDEPEMLKTVFGIGYKFEAIQ</sequence>
<dbReference type="SMART" id="SM00448">
    <property type="entry name" value="REC"/>
    <property type="match status" value="1"/>
</dbReference>
<dbReference type="RefSeq" id="WP_379893115.1">
    <property type="nucleotide sequence ID" value="NZ_CBCSCT010000013.1"/>
</dbReference>
<dbReference type="CDD" id="cd00383">
    <property type="entry name" value="trans_reg_C"/>
    <property type="match status" value="1"/>
</dbReference>
<organism evidence="10 11">
    <name type="scientific">Marinicrinis lubricantis</name>
    <dbReference type="NCBI Taxonomy" id="2086470"/>
    <lineage>
        <taxon>Bacteria</taxon>
        <taxon>Bacillati</taxon>
        <taxon>Bacillota</taxon>
        <taxon>Bacilli</taxon>
        <taxon>Bacillales</taxon>
        <taxon>Paenibacillaceae</taxon>
    </lineage>
</organism>
<evidence type="ECO:0000256" key="5">
    <source>
        <dbReference type="ARBA" id="ARBA00023163"/>
    </source>
</evidence>